<dbReference type="InterPro" id="IPR029051">
    <property type="entry name" value="DUF4352"/>
</dbReference>
<proteinExistence type="predicted"/>
<dbReference type="AlphaFoldDB" id="A0A5N5V7W2"/>
<keyword evidence="1" id="KW-0732">Signal</keyword>
<evidence type="ECO:0008006" key="8">
    <source>
        <dbReference type="Google" id="ProtNLM"/>
    </source>
</evidence>
<dbReference type="GeneID" id="74301572"/>
<evidence type="ECO:0000256" key="3">
    <source>
        <dbReference type="SAM" id="Phobius"/>
    </source>
</evidence>
<dbReference type="RefSeq" id="WP_061482620.1">
    <property type="nucleotide sequence ID" value="NZ_ANBO01000042.1"/>
</dbReference>
<dbReference type="Pfam" id="PF10708">
    <property type="entry name" value="DUF2510"/>
    <property type="match status" value="1"/>
</dbReference>
<keyword evidence="3" id="KW-1133">Transmembrane helix</keyword>
<gene>
    <name evidence="6" type="ORF">MPHL21000_06805</name>
</gene>
<comment type="caution">
    <text evidence="6">The sequence shown here is derived from an EMBL/GenBank/DDBJ whole genome shotgun (WGS) entry which is preliminary data.</text>
</comment>
<feature type="compositionally biased region" description="Low complexity" evidence="2">
    <location>
        <begin position="85"/>
        <end position="100"/>
    </location>
</feature>
<protein>
    <recommendedName>
        <fullName evidence="8">DUF4352 domain-containing protein</fullName>
    </recommendedName>
</protein>
<feature type="domain" description="DUF2510" evidence="4">
    <location>
        <begin position="9"/>
        <end position="37"/>
    </location>
</feature>
<organism evidence="6 7">
    <name type="scientific">Mycolicibacterium phlei DSM 43239 = CCUG 21000</name>
    <dbReference type="NCBI Taxonomy" id="1226750"/>
    <lineage>
        <taxon>Bacteria</taxon>
        <taxon>Bacillati</taxon>
        <taxon>Actinomycetota</taxon>
        <taxon>Actinomycetes</taxon>
        <taxon>Mycobacteriales</taxon>
        <taxon>Mycobacteriaceae</taxon>
        <taxon>Mycolicibacterium</taxon>
    </lineage>
</organism>
<evidence type="ECO:0000256" key="1">
    <source>
        <dbReference type="ARBA" id="ARBA00022729"/>
    </source>
</evidence>
<feature type="transmembrane region" description="Helical" evidence="3">
    <location>
        <begin position="52"/>
        <end position="72"/>
    </location>
</feature>
<evidence type="ECO:0000256" key="2">
    <source>
        <dbReference type="SAM" id="MobiDB-lite"/>
    </source>
</evidence>
<evidence type="ECO:0000313" key="7">
    <source>
        <dbReference type="Proteomes" id="UP000325690"/>
    </source>
</evidence>
<accession>A0A5N5V7W2</accession>
<feature type="domain" description="DUF4352" evidence="5">
    <location>
        <begin position="112"/>
        <end position="217"/>
    </location>
</feature>
<dbReference type="Gene3D" id="2.60.40.1240">
    <property type="match status" value="1"/>
</dbReference>
<name>A0A5N5V7W2_MYCPH</name>
<reference evidence="6 7" key="1">
    <citation type="submission" date="2012-10" db="EMBL/GenBank/DDBJ databases">
        <title>The draft sequence of the Mycobacterium pheli genome.</title>
        <authorList>
            <person name="Pettersson B.M.F."/>
            <person name="Das S."/>
            <person name="Dasgupta S."/>
            <person name="Bhattacharya A."/>
            <person name="Kirsebom L.A."/>
        </authorList>
    </citation>
    <scope>NUCLEOTIDE SEQUENCE [LARGE SCALE GENOMIC DNA]</scope>
    <source>
        <strain evidence="6 7">CCUG 21000</strain>
    </source>
</reference>
<dbReference type="Proteomes" id="UP000325690">
    <property type="component" value="Unassembled WGS sequence"/>
</dbReference>
<keyword evidence="3" id="KW-0472">Membrane</keyword>
<evidence type="ECO:0000313" key="6">
    <source>
        <dbReference type="EMBL" id="KAB7757818.1"/>
    </source>
</evidence>
<dbReference type="InterPro" id="IPR018929">
    <property type="entry name" value="DUF2510"/>
</dbReference>
<dbReference type="InterPro" id="IPR029050">
    <property type="entry name" value="Immunoprotect_excell_Ig-like"/>
</dbReference>
<dbReference type="Pfam" id="PF11611">
    <property type="entry name" value="DUF4352"/>
    <property type="match status" value="1"/>
</dbReference>
<evidence type="ECO:0000259" key="5">
    <source>
        <dbReference type="Pfam" id="PF11611"/>
    </source>
</evidence>
<dbReference type="EMBL" id="ANBP01000006">
    <property type="protein sequence ID" value="KAB7757818.1"/>
    <property type="molecule type" value="Genomic_DNA"/>
</dbReference>
<sequence>MTKALETPAGWYSDGSGGERYWDGSAWTASRSAEDVATVAELERRRTLLIRWFTVCTALLVALTVAVIYTLVSQAGGRDIAVSAPSPAGPAVAPQAAPTPDLAAPHGEWVDGPFAFRVDEIEVGTTVSSTEEPAEKTAIGQYIVVRLAVVNIGGATAHFHGTLQTLHAGGTAYAIDDEASLYVNGGYVEIPPGAEAHVGVAYDVPPATVPEILALRADPASPGVKIRLS</sequence>
<feature type="region of interest" description="Disordered" evidence="2">
    <location>
        <begin position="85"/>
        <end position="104"/>
    </location>
</feature>
<keyword evidence="7" id="KW-1185">Reference proteome</keyword>
<keyword evidence="3" id="KW-0812">Transmembrane</keyword>
<evidence type="ECO:0000259" key="4">
    <source>
        <dbReference type="Pfam" id="PF10708"/>
    </source>
</evidence>